<keyword evidence="4" id="KW-1185">Reference proteome</keyword>
<dbReference type="Proteomes" id="UP001497516">
    <property type="component" value="Chromosome 4"/>
</dbReference>
<feature type="region of interest" description="Disordered" evidence="2">
    <location>
        <begin position="32"/>
        <end position="84"/>
    </location>
</feature>
<evidence type="ECO:0000256" key="2">
    <source>
        <dbReference type="SAM" id="MobiDB-lite"/>
    </source>
</evidence>
<sequence length="97" mass="10439">MLEQLRQADARVRAWEREYVVLKKKLVVARERCSTPPRGKEANARSGEEGAATREEGTLKMQTGSEDVRGLGETPSELSLPTIPCTAGGAPCAHSCG</sequence>
<feature type="compositionally biased region" description="Basic and acidic residues" evidence="2">
    <location>
        <begin position="32"/>
        <end position="58"/>
    </location>
</feature>
<accession>A0AAV2EAY4</accession>
<reference evidence="3 4" key="1">
    <citation type="submission" date="2024-04" db="EMBL/GenBank/DDBJ databases">
        <authorList>
            <person name="Fracassetti M."/>
        </authorList>
    </citation>
    <scope>NUCLEOTIDE SEQUENCE [LARGE SCALE GENOMIC DNA]</scope>
</reference>
<gene>
    <name evidence="3" type="ORF">LTRI10_LOCUS24375</name>
</gene>
<keyword evidence="1" id="KW-0175">Coiled coil</keyword>
<proteinExistence type="predicted"/>
<organism evidence="3 4">
    <name type="scientific">Linum trigynum</name>
    <dbReference type="NCBI Taxonomy" id="586398"/>
    <lineage>
        <taxon>Eukaryota</taxon>
        <taxon>Viridiplantae</taxon>
        <taxon>Streptophyta</taxon>
        <taxon>Embryophyta</taxon>
        <taxon>Tracheophyta</taxon>
        <taxon>Spermatophyta</taxon>
        <taxon>Magnoliopsida</taxon>
        <taxon>eudicotyledons</taxon>
        <taxon>Gunneridae</taxon>
        <taxon>Pentapetalae</taxon>
        <taxon>rosids</taxon>
        <taxon>fabids</taxon>
        <taxon>Malpighiales</taxon>
        <taxon>Linaceae</taxon>
        <taxon>Linum</taxon>
    </lineage>
</organism>
<feature type="coiled-coil region" evidence="1">
    <location>
        <begin position="5"/>
        <end position="32"/>
    </location>
</feature>
<evidence type="ECO:0000313" key="4">
    <source>
        <dbReference type="Proteomes" id="UP001497516"/>
    </source>
</evidence>
<evidence type="ECO:0000256" key="1">
    <source>
        <dbReference type="SAM" id="Coils"/>
    </source>
</evidence>
<dbReference type="EMBL" id="OZ034817">
    <property type="protein sequence ID" value="CAL1383086.1"/>
    <property type="molecule type" value="Genomic_DNA"/>
</dbReference>
<name>A0AAV2EAY4_9ROSI</name>
<protein>
    <submittedName>
        <fullName evidence="3">Uncharacterized protein</fullName>
    </submittedName>
</protein>
<evidence type="ECO:0000313" key="3">
    <source>
        <dbReference type="EMBL" id="CAL1383086.1"/>
    </source>
</evidence>
<dbReference type="AlphaFoldDB" id="A0AAV2EAY4"/>